<evidence type="ECO:0000256" key="3">
    <source>
        <dbReference type="ARBA" id="ARBA00022801"/>
    </source>
</evidence>
<dbReference type="InterPro" id="IPR050131">
    <property type="entry name" value="Peptidase_S8_subtilisin-like"/>
</dbReference>
<evidence type="ECO:0000313" key="11">
    <source>
        <dbReference type="Proteomes" id="UP000617734"/>
    </source>
</evidence>
<keyword evidence="3" id="KW-0378">Hydrolase</keyword>
<dbReference type="PANTHER" id="PTHR43806:SF11">
    <property type="entry name" value="CEREVISIN-RELATED"/>
    <property type="match status" value="1"/>
</dbReference>
<dbReference type="PRINTS" id="PR00723">
    <property type="entry name" value="SUBTILISIN"/>
</dbReference>
<comment type="caution">
    <text evidence="5">Lacks conserved residue(s) required for the propagation of feature annotation.</text>
</comment>
<feature type="domain" description="Peptidase S8/S53" evidence="9">
    <location>
        <begin position="113"/>
        <end position="395"/>
    </location>
</feature>
<protein>
    <recommendedName>
        <fullName evidence="9">Peptidase S8/S53 domain-containing protein</fullName>
    </recommendedName>
</protein>
<dbReference type="GeneID" id="95355405"/>
<keyword evidence="4" id="KW-0720">Serine protease</keyword>
<dbReference type="SUPFAM" id="SSF52743">
    <property type="entry name" value="Subtilisin-like"/>
    <property type="match status" value="1"/>
</dbReference>
<dbReference type="Proteomes" id="UP000617734">
    <property type="component" value="Unassembled WGS sequence"/>
</dbReference>
<reference evidence="10" key="2">
    <citation type="submission" date="2020-09" db="EMBL/GenBank/DDBJ databases">
        <authorList>
            <person name="Sun Q."/>
            <person name="Ohkuma M."/>
        </authorList>
    </citation>
    <scope>NUCLEOTIDE SEQUENCE</scope>
    <source>
        <strain evidence="10">JCM 4646</strain>
    </source>
</reference>
<evidence type="ECO:0000256" key="5">
    <source>
        <dbReference type="PROSITE-ProRule" id="PRU01240"/>
    </source>
</evidence>
<dbReference type="AlphaFoldDB" id="A0A919G392"/>
<dbReference type="Gene3D" id="3.40.50.200">
    <property type="entry name" value="Peptidase S8/S53 domain"/>
    <property type="match status" value="1"/>
</dbReference>
<dbReference type="PROSITE" id="PS51892">
    <property type="entry name" value="SUBTILASE"/>
    <property type="match status" value="1"/>
</dbReference>
<evidence type="ECO:0000259" key="9">
    <source>
        <dbReference type="Pfam" id="PF00082"/>
    </source>
</evidence>
<evidence type="ECO:0000256" key="8">
    <source>
        <dbReference type="SAM" id="SignalP"/>
    </source>
</evidence>
<sequence length="477" mass="45061">MRCRRPAAVALICSALLTPAAAAGAAAQGVRGAPGAAAATGAPGGSVPAAPAAPGGPAASSGGADPMSLPVIGQSTGTARPEGCAKPSDKGTERTPWAQTVLRPEAAWQLSRGAGVTVAVVGSGVDAASGVLEGRLALGPREYGPGGAGRDCVGHGTFLAGLIAARRQDGTGFAGIAPEARILAVAVTDEAGITTPALLAKGIRDAADGGARVIVVAVPVPVGGEDLAGAVRYAGERGALVVAPAGPDATSSGASGGQAFPAAYPEVLAVAGLGPSGAVSNGAGSNGAGSNGAGSNGAGANGGAVNGGAAGTEAAGPGGRVDLVAPGDALMSVGPGGKGYFTGSGPSFATALVAGTAALVLGYRPELTPAQLLDRLKATAYHPGTLLPDARVGYGTVDPLAAVSAMLPGAPDGAAAPPPARAGTPVAAVEPPAARPGDGQAVAVAGGVFGGVALVGGLGYVLKHGRRRGWQPGRWSS</sequence>
<evidence type="ECO:0000256" key="6">
    <source>
        <dbReference type="SAM" id="MobiDB-lite"/>
    </source>
</evidence>
<name>A0A919G392_9ACTN</name>
<feature type="signal peptide" evidence="8">
    <location>
        <begin position="1"/>
        <end position="22"/>
    </location>
</feature>
<keyword evidence="7" id="KW-0812">Transmembrane</keyword>
<comment type="similarity">
    <text evidence="1 5">Belongs to the peptidase S8 family.</text>
</comment>
<evidence type="ECO:0000313" key="10">
    <source>
        <dbReference type="EMBL" id="GHH77240.1"/>
    </source>
</evidence>
<feature type="region of interest" description="Disordered" evidence="6">
    <location>
        <begin position="34"/>
        <end position="97"/>
    </location>
</feature>
<evidence type="ECO:0000256" key="2">
    <source>
        <dbReference type="ARBA" id="ARBA00022670"/>
    </source>
</evidence>
<reference evidence="10" key="1">
    <citation type="journal article" date="2014" name="Int. J. Syst. Evol. Microbiol.">
        <title>Complete genome sequence of Corynebacterium casei LMG S-19264T (=DSM 44701T), isolated from a smear-ripened cheese.</title>
        <authorList>
            <consortium name="US DOE Joint Genome Institute (JGI-PGF)"/>
            <person name="Walter F."/>
            <person name="Albersmeier A."/>
            <person name="Kalinowski J."/>
            <person name="Ruckert C."/>
        </authorList>
    </citation>
    <scope>NUCLEOTIDE SEQUENCE</scope>
    <source>
        <strain evidence="10">JCM 4646</strain>
    </source>
</reference>
<keyword evidence="11" id="KW-1185">Reference proteome</keyword>
<evidence type="ECO:0000256" key="7">
    <source>
        <dbReference type="SAM" id="Phobius"/>
    </source>
</evidence>
<keyword evidence="2" id="KW-0645">Protease</keyword>
<dbReference type="GO" id="GO:0006508">
    <property type="term" value="P:proteolysis"/>
    <property type="evidence" value="ECO:0007669"/>
    <property type="project" value="UniProtKB-KW"/>
</dbReference>
<organism evidence="10 11">
    <name type="scientific">Kitasatospora indigofera</name>
    <dbReference type="NCBI Taxonomy" id="67307"/>
    <lineage>
        <taxon>Bacteria</taxon>
        <taxon>Bacillati</taxon>
        <taxon>Actinomycetota</taxon>
        <taxon>Actinomycetes</taxon>
        <taxon>Kitasatosporales</taxon>
        <taxon>Streptomycetaceae</taxon>
        <taxon>Kitasatospora</taxon>
    </lineage>
</organism>
<feature type="compositionally biased region" description="Low complexity" evidence="6">
    <location>
        <begin position="34"/>
        <end position="64"/>
    </location>
</feature>
<evidence type="ECO:0000256" key="1">
    <source>
        <dbReference type="ARBA" id="ARBA00011073"/>
    </source>
</evidence>
<evidence type="ECO:0000256" key="4">
    <source>
        <dbReference type="ARBA" id="ARBA00022825"/>
    </source>
</evidence>
<accession>A0A919G392</accession>
<dbReference type="InterPro" id="IPR000209">
    <property type="entry name" value="Peptidase_S8/S53_dom"/>
</dbReference>
<dbReference type="GO" id="GO:0004252">
    <property type="term" value="F:serine-type endopeptidase activity"/>
    <property type="evidence" value="ECO:0007669"/>
    <property type="project" value="InterPro"/>
</dbReference>
<feature type="region of interest" description="Disordered" evidence="6">
    <location>
        <begin position="413"/>
        <end position="433"/>
    </location>
</feature>
<keyword evidence="7" id="KW-1133">Transmembrane helix</keyword>
<feature type="chain" id="PRO_5037801054" description="Peptidase S8/S53 domain-containing protein" evidence="8">
    <location>
        <begin position="23"/>
        <end position="477"/>
    </location>
</feature>
<dbReference type="RefSeq" id="WP_190213176.1">
    <property type="nucleotide sequence ID" value="NZ_BNBO01000032.1"/>
</dbReference>
<comment type="caution">
    <text evidence="10">The sequence shown here is derived from an EMBL/GenBank/DDBJ whole genome shotgun (WGS) entry which is preliminary data.</text>
</comment>
<gene>
    <name evidence="10" type="ORF">GCM10018781_50330</name>
</gene>
<dbReference type="EMBL" id="BNBO01000032">
    <property type="protein sequence ID" value="GHH77240.1"/>
    <property type="molecule type" value="Genomic_DNA"/>
</dbReference>
<keyword evidence="8" id="KW-0732">Signal</keyword>
<dbReference type="InterPro" id="IPR015500">
    <property type="entry name" value="Peptidase_S8_subtilisin-rel"/>
</dbReference>
<keyword evidence="7" id="KW-0472">Membrane</keyword>
<dbReference type="Pfam" id="PF00082">
    <property type="entry name" value="Peptidase_S8"/>
    <property type="match status" value="1"/>
</dbReference>
<dbReference type="InterPro" id="IPR036852">
    <property type="entry name" value="Peptidase_S8/S53_dom_sf"/>
</dbReference>
<feature type="transmembrane region" description="Helical" evidence="7">
    <location>
        <begin position="441"/>
        <end position="462"/>
    </location>
</feature>
<proteinExistence type="inferred from homology"/>
<dbReference type="PANTHER" id="PTHR43806">
    <property type="entry name" value="PEPTIDASE S8"/>
    <property type="match status" value="1"/>
</dbReference>